<evidence type="ECO:0000313" key="1">
    <source>
        <dbReference type="EMBL" id="VAY89681.1"/>
    </source>
</evidence>
<accession>A0A3P3ZRZ7</accession>
<reference evidence="1" key="1">
    <citation type="submission" date="2018-10" db="EMBL/GenBank/DDBJ databases">
        <authorList>
            <person name="Plewniak F."/>
        </authorList>
    </citation>
    <scope>NUCLEOTIDE SEQUENCE</scope>
</reference>
<dbReference type="EMBL" id="UOYP01000703">
    <property type="protein sequence ID" value="VAY89681.1"/>
    <property type="molecule type" value="Genomic_DNA"/>
</dbReference>
<gene>
    <name evidence="1" type="ORF">CARN8_790006</name>
</gene>
<name>A0A3P3ZRZ7_9ZZZZ</name>
<protein>
    <submittedName>
        <fullName evidence="1">Uncharacterized protein</fullName>
    </submittedName>
</protein>
<organism evidence="1">
    <name type="scientific">mine drainage metagenome</name>
    <dbReference type="NCBI Taxonomy" id="410659"/>
    <lineage>
        <taxon>unclassified sequences</taxon>
        <taxon>metagenomes</taxon>
        <taxon>ecological metagenomes</taxon>
    </lineage>
</organism>
<proteinExistence type="predicted"/>
<sequence>MSRTPSSSCWRAIRARNECPASQSPTKFLLPPSFKHHHCHGIGQVETTIVGTHGQTNPGRSVKLLQNRQGQSPGFRAKEKYISRLIASARMVSTSPGGQRKPAPFPQGLATGIPIGMHRQHHLLMVVQSSPTQVPITHLKAQWRNKVQTGSGIGTETNDITGIGRNFRLVQYHIEHGESLSVGRIAF</sequence>
<dbReference type="AlphaFoldDB" id="A0A3P3ZRZ7"/>